<dbReference type="GO" id="GO:0043652">
    <property type="term" value="P:engulfment of apoptotic cell"/>
    <property type="evidence" value="ECO:0007669"/>
    <property type="project" value="TreeGrafter"/>
</dbReference>
<organism evidence="8 9">
    <name type="scientific">Bombyx mori</name>
    <name type="common">Silk moth</name>
    <dbReference type="NCBI Taxonomy" id="7091"/>
    <lineage>
        <taxon>Eukaryota</taxon>
        <taxon>Metazoa</taxon>
        <taxon>Ecdysozoa</taxon>
        <taxon>Arthropoda</taxon>
        <taxon>Hexapoda</taxon>
        <taxon>Insecta</taxon>
        <taxon>Pterygota</taxon>
        <taxon>Neoptera</taxon>
        <taxon>Endopterygota</taxon>
        <taxon>Lepidoptera</taxon>
        <taxon>Glossata</taxon>
        <taxon>Ditrysia</taxon>
        <taxon>Bombycoidea</taxon>
        <taxon>Bombycidae</taxon>
        <taxon>Bombycinae</taxon>
        <taxon>Bombyx</taxon>
    </lineage>
</organism>
<dbReference type="EnsemblMetazoa" id="XM_004925986.3">
    <property type="protein sequence ID" value="XP_004926043.1"/>
    <property type="gene ID" value="LOC101740188"/>
</dbReference>
<dbReference type="OrthoDB" id="6136301at2759"/>
<proteinExistence type="inferred from homology"/>
<feature type="transmembrane region" description="Helical" evidence="7">
    <location>
        <begin position="110"/>
        <end position="132"/>
    </location>
</feature>
<dbReference type="InterPro" id="IPR018629">
    <property type="entry name" value="XK-rel"/>
</dbReference>
<keyword evidence="4 7" id="KW-0812">Transmembrane</keyword>
<keyword evidence="6 7" id="KW-0472">Membrane</keyword>
<dbReference type="GO" id="GO:0005886">
    <property type="term" value="C:plasma membrane"/>
    <property type="evidence" value="ECO:0007669"/>
    <property type="project" value="UniProtKB-SubCell"/>
</dbReference>
<dbReference type="GeneID" id="101740188"/>
<feature type="transmembrane region" description="Helical" evidence="7">
    <location>
        <begin position="362"/>
        <end position="381"/>
    </location>
</feature>
<feature type="transmembrane region" description="Helical" evidence="7">
    <location>
        <begin position="153"/>
        <end position="174"/>
    </location>
</feature>
<comment type="subcellular location">
    <subcellularLocation>
        <location evidence="1">Cell membrane</location>
        <topology evidence="1">Multi-pass membrane protein</topology>
    </subcellularLocation>
    <subcellularLocation>
        <location evidence="7">Membrane</location>
        <topology evidence="7">Multi-pass membrane protein</topology>
    </subcellularLocation>
</comment>
<dbReference type="KEGG" id="bmor:101740188"/>
<evidence type="ECO:0000256" key="7">
    <source>
        <dbReference type="RuleBase" id="RU910716"/>
    </source>
</evidence>
<dbReference type="PANTHER" id="PTHR16024:SF6">
    <property type="entry name" value="XK-RELATED PROTEIN"/>
    <property type="match status" value="1"/>
</dbReference>
<evidence type="ECO:0000256" key="3">
    <source>
        <dbReference type="ARBA" id="ARBA00022475"/>
    </source>
</evidence>
<dbReference type="RefSeq" id="XP_004926043.1">
    <property type="nucleotide sequence ID" value="XM_004925986.4"/>
</dbReference>
<evidence type="ECO:0000313" key="8">
    <source>
        <dbReference type="EnsemblMetazoa" id="XP_004926043.1"/>
    </source>
</evidence>
<feature type="transmembrane region" description="Helical" evidence="7">
    <location>
        <begin position="15"/>
        <end position="33"/>
    </location>
</feature>
<dbReference type="Pfam" id="PF09815">
    <property type="entry name" value="XK-related"/>
    <property type="match status" value="1"/>
</dbReference>
<feature type="transmembrane region" description="Helical" evidence="7">
    <location>
        <begin position="393"/>
        <end position="416"/>
    </location>
</feature>
<evidence type="ECO:0000313" key="9">
    <source>
        <dbReference type="Proteomes" id="UP000005204"/>
    </source>
</evidence>
<feature type="transmembrane region" description="Helical" evidence="7">
    <location>
        <begin position="331"/>
        <end position="350"/>
    </location>
</feature>
<dbReference type="GO" id="GO:1902742">
    <property type="term" value="P:apoptotic process involved in development"/>
    <property type="evidence" value="ECO:0007669"/>
    <property type="project" value="TreeGrafter"/>
</dbReference>
<accession>A0A8R1WK49</accession>
<evidence type="ECO:0000256" key="4">
    <source>
        <dbReference type="ARBA" id="ARBA00022692"/>
    </source>
</evidence>
<reference evidence="8" key="2">
    <citation type="submission" date="2022-06" db="UniProtKB">
        <authorList>
            <consortium name="EnsemblMetazoa"/>
        </authorList>
    </citation>
    <scope>IDENTIFICATION</scope>
    <source>
        <strain evidence="8">p50T (Dazao)</strain>
    </source>
</reference>
<keyword evidence="9" id="KW-1185">Reference proteome</keyword>
<name>A0A8R1WK49_BOMMO</name>
<dbReference type="Proteomes" id="UP000005204">
    <property type="component" value="Unassembled WGS sequence"/>
</dbReference>
<protein>
    <recommendedName>
        <fullName evidence="7">XK-related protein</fullName>
    </recommendedName>
</protein>
<evidence type="ECO:0000256" key="5">
    <source>
        <dbReference type="ARBA" id="ARBA00022989"/>
    </source>
</evidence>
<feature type="transmembrane region" description="Helical" evidence="7">
    <location>
        <begin position="301"/>
        <end position="319"/>
    </location>
</feature>
<dbReference type="PANTHER" id="PTHR16024">
    <property type="entry name" value="XK-RELATED PROTEIN"/>
    <property type="match status" value="1"/>
</dbReference>
<reference evidence="9" key="1">
    <citation type="journal article" date="2008" name="Insect Biochem. Mol. Biol.">
        <title>The genome of a lepidopteran model insect, the silkworm Bombyx mori.</title>
        <authorList>
            <consortium name="International Silkworm Genome Consortium"/>
        </authorList>
    </citation>
    <scope>NUCLEOTIDE SEQUENCE [LARGE SCALE GENOMIC DNA]</scope>
    <source>
        <strain evidence="9">p50T</strain>
    </source>
</reference>
<evidence type="ECO:0000256" key="1">
    <source>
        <dbReference type="ARBA" id="ARBA00004651"/>
    </source>
</evidence>
<dbReference type="AlphaFoldDB" id="A0A8R1WK49"/>
<keyword evidence="5 7" id="KW-1133">Transmembrane helix</keyword>
<keyword evidence="3" id="KW-1003">Cell membrane</keyword>
<feature type="transmembrane region" description="Helical" evidence="7">
    <location>
        <begin position="233"/>
        <end position="254"/>
    </location>
</feature>
<feature type="transmembrane region" description="Helical" evidence="7">
    <location>
        <begin position="77"/>
        <end position="98"/>
    </location>
</feature>
<sequence>MCCVICMYSLICRPLFTYCLAFCDWFYLSCFVYKFNEKSHKDLSIMPQIVRDMFQNGIAYDEPDRMPDKINIRNLDIIMYVVAILGHFVDLGLDINIAVRYSLAGMVTEFGWTLAFILIPAFVNTAVSIRMYAQDKQQDSLTNELTRRKWVRIFILVLQMAPILRFADALIYAIKSRRAASRKDVASQKLYFGLMLKEDSDAALLRIFECFLEAAPQQVLQTSLLLRAQEEFAVHQILSIVSSVVGMGWCLAAYQRAIRFAQNDKSNMTWYGTILQTVWHFLVTLSRISSLAAVAYLYPHWTVVACLVHVAATATLLQMFDRSDFCSQNKLAEVSFSLALGAVYIFTYVLPVEGRTRHRYAVYYVVCFIQNIICASIWCYYSEDELKQSVYFVPILVLCILPFIIGISVMVVYYAFFHPKLGRNKDDSAVSFKVVDQVAEFS</sequence>
<dbReference type="GO" id="GO:0070782">
    <property type="term" value="P:phosphatidylserine exposure on apoptotic cell surface"/>
    <property type="evidence" value="ECO:0007669"/>
    <property type="project" value="TreeGrafter"/>
</dbReference>
<dbReference type="InterPro" id="IPR050895">
    <property type="entry name" value="XK-related_scramblase"/>
</dbReference>
<comment type="similarity">
    <text evidence="2 7">Belongs to the XK family.</text>
</comment>
<evidence type="ECO:0000256" key="6">
    <source>
        <dbReference type="ARBA" id="ARBA00023136"/>
    </source>
</evidence>
<evidence type="ECO:0000256" key="2">
    <source>
        <dbReference type="ARBA" id="ARBA00008789"/>
    </source>
</evidence>